<reference evidence="1" key="1">
    <citation type="submission" date="2020-12" db="EMBL/GenBank/DDBJ databases">
        <title>The genome sequence of Inhella sp. 4Y17.</title>
        <authorList>
            <person name="Liu Y."/>
        </authorList>
    </citation>
    <scope>NUCLEOTIDE SEQUENCE</scope>
    <source>
        <strain evidence="1">4Y10</strain>
    </source>
</reference>
<proteinExistence type="predicted"/>
<comment type="caution">
    <text evidence="1">The sequence shown here is derived from an EMBL/GenBank/DDBJ whole genome shotgun (WGS) entry which is preliminary data.</text>
</comment>
<organism evidence="1 2">
    <name type="scientific">Inhella gelatinilytica</name>
    <dbReference type="NCBI Taxonomy" id="2795030"/>
    <lineage>
        <taxon>Bacteria</taxon>
        <taxon>Pseudomonadati</taxon>
        <taxon>Pseudomonadota</taxon>
        <taxon>Betaproteobacteria</taxon>
        <taxon>Burkholderiales</taxon>
        <taxon>Sphaerotilaceae</taxon>
        <taxon>Inhella</taxon>
    </lineage>
</organism>
<name>A0A931ITU6_9BURK</name>
<dbReference type="SUPFAM" id="SSF160379">
    <property type="entry name" value="SP0830-like"/>
    <property type="match status" value="1"/>
</dbReference>
<dbReference type="RefSeq" id="WP_198099608.1">
    <property type="nucleotide sequence ID" value="NZ_JAEDAL010000001.1"/>
</dbReference>
<dbReference type="PIRSF" id="PIRSF008502">
    <property type="entry name" value="UCP008502"/>
    <property type="match status" value="1"/>
</dbReference>
<dbReference type="Pfam" id="PF08002">
    <property type="entry name" value="DUF1697"/>
    <property type="match status" value="1"/>
</dbReference>
<dbReference type="PANTHER" id="PTHR36439">
    <property type="entry name" value="BLL4334 PROTEIN"/>
    <property type="match status" value="1"/>
</dbReference>
<dbReference type="PANTHER" id="PTHR36439:SF1">
    <property type="entry name" value="DUF1697 DOMAIN-CONTAINING PROTEIN"/>
    <property type="match status" value="1"/>
</dbReference>
<gene>
    <name evidence="1" type="ORF">I7X43_04090</name>
</gene>
<evidence type="ECO:0000313" key="1">
    <source>
        <dbReference type="EMBL" id="MBH9552024.1"/>
    </source>
</evidence>
<accession>A0A931ITU6</accession>
<protein>
    <submittedName>
        <fullName evidence="1">DUF1697 domain-containing protein</fullName>
    </submittedName>
</protein>
<dbReference type="Proteomes" id="UP000620139">
    <property type="component" value="Unassembled WGS sequence"/>
</dbReference>
<dbReference type="EMBL" id="JAEDAL010000001">
    <property type="protein sequence ID" value="MBH9552024.1"/>
    <property type="molecule type" value="Genomic_DNA"/>
</dbReference>
<dbReference type="AlphaFoldDB" id="A0A931ITU6"/>
<dbReference type="InterPro" id="IPR012545">
    <property type="entry name" value="DUF1697"/>
</dbReference>
<evidence type="ECO:0000313" key="2">
    <source>
        <dbReference type="Proteomes" id="UP000620139"/>
    </source>
</evidence>
<keyword evidence="2" id="KW-1185">Reference proteome</keyword>
<dbReference type="Gene3D" id="3.30.70.1280">
    <property type="entry name" value="SP0830-like domains"/>
    <property type="match status" value="1"/>
</dbReference>
<sequence length="167" mass="17792">MATHIAFLRAVNVGGTGKLAMADLKALASELGFQSPRTYIASGNLVFESSLAPDEAKAQLHAGLARLMGQPVGVLMRSATELRELLARNPFPTAEGNRLLVTLLPDAPTQALVAKGQQDEAWQLLGRELWVHYPSGQGRSKLRIAEAEAGTARNLNTLRAVLALAQG</sequence>